<organism evidence="3 4">
    <name type="scientific">Bartonella birtlesii LL-WM9</name>
    <dbReference type="NCBI Taxonomy" id="1094552"/>
    <lineage>
        <taxon>Bacteria</taxon>
        <taxon>Pseudomonadati</taxon>
        <taxon>Pseudomonadota</taxon>
        <taxon>Alphaproteobacteria</taxon>
        <taxon>Hyphomicrobiales</taxon>
        <taxon>Bartonellaceae</taxon>
        <taxon>Bartonella</taxon>
    </lineage>
</organism>
<dbReference type="PATRIC" id="fig|1094552.3.peg.534"/>
<dbReference type="GO" id="GO:0003697">
    <property type="term" value="F:single-stranded DNA binding"/>
    <property type="evidence" value="ECO:0007669"/>
    <property type="project" value="InterPro"/>
</dbReference>
<sequence>MLNKVILISYLGADPESKTMLSGGEVVNFCMAISESYTDKATNKKIDKTEWHSFLNRKRCCEKNKKRDKELIDVF</sequence>
<dbReference type="EMBL" id="AIMC01000003">
    <property type="protein sequence ID" value="EJF77628.1"/>
    <property type="molecule type" value="Genomic_DNA"/>
</dbReference>
<dbReference type="PROSITE" id="PS50935">
    <property type="entry name" value="SSB"/>
    <property type="match status" value="1"/>
</dbReference>
<dbReference type="Pfam" id="PF00436">
    <property type="entry name" value="SSB"/>
    <property type="match status" value="1"/>
</dbReference>
<dbReference type="Gene3D" id="2.40.50.140">
    <property type="entry name" value="Nucleic acid-binding proteins"/>
    <property type="match status" value="1"/>
</dbReference>
<dbReference type="HOGENOM" id="CLU_078758_8_0_5"/>
<dbReference type="SUPFAM" id="SSF50249">
    <property type="entry name" value="Nucleic acid-binding proteins"/>
    <property type="match status" value="1"/>
</dbReference>
<evidence type="ECO:0008006" key="5">
    <source>
        <dbReference type="Google" id="ProtNLM"/>
    </source>
</evidence>
<evidence type="ECO:0000313" key="4">
    <source>
        <dbReference type="Proteomes" id="UP000008748"/>
    </source>
</evidence>
<keyword evidence="1 2" id="KW-0238">DNA-binding</keyword>
<evidence type="ECO:0000256" key="2">
    <source>
        <dbReference type="PROSITE-ProRule" id="PRU00252"/>
    </source>
</evidence>
<name>J0YS45_9HYPH</name>
<protein>
    <recommendedName>
        <fullName evidence="5">Single-stranded DNA-binding protein</fullName>
    </recommendedName>
</protein>
<dbReference type="AlphaFoldDB" id="J0YS45"/>
<gene>
    <name evidence="3" type="ORF">ME7_00512</name>
</gene>
<accession>J0YS45</accession>
<proteinExistence type="predicted"/>
<dbReference type="Proteomes" id="UP000008748">
    <property type="component" value="Unassembled WGS sequence"/>
</dbReference>
<keyword evidence="4" id="KW-1185">Reference proteome</keyword>
<evidence type="ECO:0000256" key="1">
    <source>
        <dbReference type="ARBA" id="ARBA00023125"/>
    </source>
</evidence>
<reference evidence="3 4" key="1">
    <citation type="submission" date="2012-03" db="EMBL/GenBank/DDBJ databases">
        <title>The Genome Sequence of Bartonella birtlesii LL-WM9.</title>
        <authorList>
            <consortium name="The Broad Institute Genome Sequencing Platform"/>
            <consortium name="The Broad Institute Genome Sequencing Center for Infectious Disease"/>
            <person name="Feldgarden M."/>
            <person name="Kirby J."/>
            <person name="Kosoy M."/>
            <person name="Birtles R."/>
            <person name="Probert W.S."/>
            <person name="Chiaraviglio L."/>
            <person name="Young S.K."/>
            <person name="Zeng Q."/>
            <person name="Gargeya S."/>
            <person name="Fitzgerald M."/>
            <person name="Haas B."/>
            <person name="Abouelleil A."/>
            <person name="Alvarado L."/>
            <person name="Arachchi H.M."/>
            <person name="Berlin A."/>
            <person name="Chapman S.B."/>
            <person name="Gearin G."/>
            <person name="Goldberg J."/>
            <person name="Griggs A."/>
            <person name="Gujja S."/>
            <person name="Hansen M."/>
            <person name="Heiman D."/>
            <person name="Howarth C."/>
            <person name="Larimer J."/>
            <person name="Lui A."/>
            <person name="MacDonald P.J.P."/>
            <person name="McCowen C."/>
            <person name="Montmayeur A."/>
            <person name="Murphy C."/>
            <person name="Neiman D."/>
            <person name="Pearson M."/>
            <person name="Priest M."/>
            <person name="Roberts A."/>
            <person name="Saif S."/>
            <person name="Shea T."/>
            <person name="Sisk P."/>
            <person name="Stolte C."/>
            <person name="Sykes S."/>
            <person name="Wortman J."/>
            <person name="Nusbaum C."/>
            <person name="Birren B."/>
        </authorList>
    </citation>
    <scope>NUCLEOTIDE SEQUENCE [LARGE SCALE GENOMIC DNA]</scope>
    <source>
        <strain evidence="3 4">LL-WM9</strain>
    </source>
</reference>
<dbReference type="InterPro" id="IPR012340">
    <property type="entry name" value="NA-bd_OB-fold"/>
</dbReference>
<evidence type="ECO:0000313" key="3">
    <source>
        <dbReference type="EMBL" id="EJF77628.1"/>
    </source>
</evidence>
<comment type="caution">
    <text evidence="3">The sequence shown here is derived from an EMBL/GenBank/DDBJ whole genome shotgun (WGS) entry which is preliminary data.</text>
</comment>
<dbReference type="InterPro" id="IPR000424">
    <property type="entry name" value="Primosome_PriB/ssb"/>
</dbReference>